<evidence type="ECO:0000313" key="14">
    <source>
        <dbReference type="Proteomes" id="UP000306509"/>
    </source>
</evidence>
<dbReference type="PRINTS" id="PR00032">
    <property type="entry name" value="HTHARAC"/>
</dbReference>
<dbReference type="GO" id="GO:0003700">
    <property type="term" value="F:DNA-binding transcription factor activity"/>
    <property type="evidence" value="ECO:0007669"/>
    <property type="project" value="InterPro"/>
</dbReference>
<dbReference type="SMART" id="SM00448">
    <property type="entry name" value="REC"/>
    <property type="match status" value="1"/>
</dbReference>
<dbReference type="SMART" id="SM00342">
    <property type="entry name" value="HTH_ARAC"/>
    <property type="match status" value="1"/>
</dbReference>
<evidence type="ECO:0000256" key="4">
    <source>
        <dbReference type="ARBA" id="ARBA00022553"/>
    </source>
</evidence>
<dbReference type="PANTHER" id="PTHR42713">
    <property type="entry name" value="HISTIDINE KINASE-RELATED"/>
    <property type="match status" value="1"/>
</dbReference>
<comment type="subcellular location">
    <subcellularLocation>
        <location evidence="1">Cytoplasm</location>
    </subcellularLocation>
</comment>
<evidence type="ECO:0000259" key="11">
    <source>
        <dbReference type="PROSITE" id="PS01124"/>
    </source>
</evidence>
<dbReference type="PANTHER" id="PTHR42713:SF3">
    <property type="entry name" value="TRANSCRIPTIONAL REGULATORY PROTEIN HPTR"/>
    <property type="match status" value="1"/>
</dbReference>
<dbReference type="CDD" id="cd17536">
    <property type="entry name" value="REC_YesN-like"/>
    <property type="match status" value="1"/>
</dbReference>
<evidence type="ECO:0000256" key="1">
    <source>
        <dbReference type="ARBA" id="ARBA00004496"/>
    </source>
</evidence>
<feature type="modified residue" description="4-aspartylphosphate" evidence="10">
    <location>
        <position position="55"/>
    </location>
</feature>
<reference evidence="13 14" key="1">
    <citation type="journal article" date="2019" name="Anaerobe">
        <title>Detection of Robinsoniella peoriensis in multiple bone samples of a trauma patient.</title>
        <authorList>
            <person name="Schrottner P."/>
            <person name="Hartwich K."/>
            <person name="Bunk B."/>
            <person name="Schober I."/>
            <person name="Helbig S."/>
            <person name="Rudolph W.W."/>
            <person name="Gunzer F."/>
        </authorList>
    </citation>
    <scope>NUCLEOTIDE SEQUENCE [LARGE SCALE GENOMIC DNA]</scope>
    <source>
        <strain evidence="13 14">DSM 106044</strain>
    </source>
</reference>
<keyword evidence="5" id="KW-0902">Two-component regulatory system</keyword>
<dbReference type="PROSITE" id="PS01124">
    <property type="entry name" value="HTH_ARAC_FAMILY_2"/>
    <property type="match status" value="1"/>
</dbReference>
<name>A0A4U8QLM2_9FIRM</name>
<dbReference type="InterPro" id="IPR011006">
    <property type="entry name" value="CheY-like_superfamily"/>
</dbReference>
<dbReference type="GO" id="GO:0043565">
    <property type="term" value="F:sequence-specific DNA binding"/>
    <property type="evidence" value="ECO:0007669"/>
    <property type="project" value="InterPro"/>
</dbReference>
<evidence type="ECO:0000256" key="5">
    <source>
        <dbReference type="ARBA" id="ARBA00023012"/>
    </source>
</evidence>
<protein>
    <recommendedName>
        <fullName evidence="2">Stage 0 sporulation protein A homolog</fullName>
    </recommendedName>
</protein>
<accession>A0A4U8QLM2</accession>
<dbReference type="Gene3D" id="1.10.10.60">
    <property type="entry name" value="Homeodomain-like"/>
    <property type="match status" value="2"/>
</dbReference>
<feature type="domain" description="HTH araC/xylS-type" evidence="11">
    <location>
        <begin position="436"/>
        <end position="534"/>
    </location>
</feature>
<keyword evidence="6" id="KW-0805">Transcription regulation</keyword>
<dbReference type="SUPFAM" id="SSF46689">
    <property type="entry name" value="Homeodomain-like"/>
    <property type="match status" value="2"/>
</dbReference>
<evidence type="ECO:0000259" key="12">
    <source>
        <dbReference type="PROSITE" id="PS50110"/>
    </source>
</evidence>
<dbReference type="PROSITE" id="PS50110">
    <property type="entry name" value="RESPONSE_REGULATORY"/>
    <property type="match status" value="1"/>
</dbReference>
<organism evidence="13 14">
    <name type="scientific">Robinsoniella peoriensis</name>
    <dbReference type="NCBI Taxonomy" id="180332"/>
    <lineage>
        <taxon>Bacteria</taxon>
        <taxon>Bacillati</taxon>
        <taxon>Bacillota</taxon>
        <taxon>Clostridia</taxon>
        <taxon>Lachnospirales</taxon>
        <taxon>Lachnospiraceae</taxon>
        <taxon>Robinsoniella</taxon>
    </lineage>
</organism>
<dbReference type="InterPro" id="IPR018062">
    <property type="entry name" value="HTH_AraC-typ_CS"/>
</dbReference>
<evidence type="ECO:0000256" key="3">
    <source>
        <dbReference type="ARBA" id="ARBA00022490"/>
    </source>
</evidence>
<keyword evidence="14" id="KW-1185">Reference proteome</keyword>
<dbReference type="STRING" id="180332.GCA_000797495_04365"/>
<evidence type="ECO:0000256" key="2">
    <source>
        <dbReference type="ARBA" id="ARBA00018672"/>
    </source>
</evidence>
<dbReference type="InterPro" id="IPR051552">
    <property type="entry name" value="HptR"/>
</dbReference>
<keyword evidence="4 10" id="KW-0597">Phosphoprotein</keyword>
<dbReference type="Pfam" id="PF12833">
    <property type="entry name" value="HTH_18"/>
    <property type="match status" value="1"/>
</dbReference>
<dbReference type="Proteomes" id="UP000306509">
    <property type="component" value="Unassembled WGS sequence"/>
</dbReference>
<evidence type="ECO:0000256" key="6">
    <source>
        <dbReference type="ARBA" id="ARBA00023015"/>
    </source>
</evidence>
<dbReference type="InterPro" id="IPR020449">
    <property type="entry name" value="Tscrpt_reg_AraC-type_HTH"/>
</dbReference>
<evidence type="ECO:0000256" key="9">
    <source>
        <dbReference type="ARBA" id="ARBA00024867"/>
    </source>
</evidence>
<dbReference type="PROSITE" id="PS00041">
    <property type="entry name" value="HTH_ARAC_FAMILY_1"/>
    <property type="match status" value="1"/>
</dbReference>
<dbReference type="Gene3D" id="3.40.50.2300">
    <property type="match status" value="1"/>
</dbReference>
<keyword evidence="7" id="KW-0238">DNA-binding</keyword>
<keyword evidence="8" id="KW-0804">Transcription</keyword>
<dbReference type="InterPro" id="IPR018060">
    <property type="entry name" value="HTH_AraC"/>
</dbReference>
<dbReference type="GO" id="GO:0005737">
    <property type="term" value="C:cytoplasm"/>
    <property type="evidence" value="ECO:0007669"/>
    <property type="project" value="UniProtKB-SubCell"/>
</dbReference>
<comment type="caution">
    <text evidence="13">The sequence shown here is derived from an EMBL/GenBank/DDBJ whole genome shotgun (WGS) entry which is preliminary data.</text>
</comment>
<dbReference type="SUPFAM" id="SSF52172">
    <property type="entry name" value="CheY-like"/>
    <property type="match status" value="1"/>
</dbReference>
<dbReference type="Pfam" id="PF00072">
    <property type="entry name" value="Response_reg"/>
    <property type="match status" value="1"/>
</dbReference>
<dbReference type="InterPro" id="IPR001789">
    <property type="entry name" value="Sig_transdc_resp-reg_receiver"/>
</dbReference>
<keyword evidence="3" id="KW-0963">Cytoplasm</keyword>
<evidence type="ECO:0000256" key="10">
    <source>
        <dbReference type="PROSITE-ProRule" id="PRU00169"/>
    </source>
</evidence>
<dbReference type="RefSeq" id="WP_044293362.1">
    <property type="nucleotide sequence ID" value="NZ_JTGN01000001.1"/>
</dbReference>
<sequence length="536" mass="61714">MIKVMIADDEEKVCRLIYKLIDWTSLEMEVTSIAYNGMEALEQIKVFNPDIVITDIRMPGCDGLELIQKSKELNEFVEFIIISGYRHFDYAQSAIKYGVNDYLLKPIKKEELMQTLNKMREKYRKKNENSSREEKIKRLLEQSIQKIRSSIFIDLLMQQTEEEKFYLEDINNRYQFQFQEGCFQVIIIKIDHSGDLSKASIEYLGDKVANAALNRIKELCWEIECYFIAGAEYCLLNYKEENKKIIRKQIKALLDEITLQEALFEQVKFTIGIGTAVEKIQKLHQSSRAAELALEQRLIAGTGKIIEEVSSEIKNISANPMFFTFNKSLTDAFERMDAELAKSSVEILKENIFSQSDITGHDVIQAAEEVCNIFISCMRNNQIVVKEAYSSINRFRQQAADCSSGEQLFSFLGEAIADGLQLIAEDKKQEDSRPIRTAKLYIQDHYMNAVTIEEVSNAAGFSATYFSSLFKKETGSTFLEYLSKIRMTAAKDILKKTNLNVAVICEQVGYSDVKYFTKNFKKHTGLKPNEYRKLYS</sequence>
<evidence type="ECO:0000313" key="13">
    <source>
        <dbReference type="EMBL" id="TLD01826.1"/>
    </source>
</evidence>
<dbReference type="AlphaFoldDB" id="A0A4U8QLM2"/>
<feature type="domain" description="Response regulatory" evidence="12">
    <location>
        <begin position="3"/>
        <end position="120"/>
    </location>
</feature>
<evidence type="ECO:0000256" key="7">
    <source>
        <dbReference type="ARBA" id="ARBA00023125"/>
    </source>
</evidence>
<evidence type="ECO:0000256" key="8">
    <source>
        <dbReference type="ARBA" id="ARBA00023163"/>
    </source>
</evidence>
<gene>
    <name evidence="13" type="ORF">DSM106044_01192</name>
</gene>
<dbReference type="GO" id="GO:0000160">
    <property type="term" value="P:phosphorelay signal transduction system"/>
    <property type="evidence" value="ECO:0007669"/>
    <property type="project" value="UniProtKB-KW"/>
</dbReference>
<proteinExistence type="predicted"/>
<dbReference type="EMBL" id="QGQD01000025">
    <property type="protein sequence ID" value="TLD01826.1"/>
    <property type="molecule type" value="Genomic_DNA"/>
</dbReference>
<comment type="function">
    <text evidence="9">May play the central regulatory role in sporulation. It may be an element of the effector pathway responsible for the activation of sporulation genes in response to nutritional stress. Spo0A may act in concert with spo0H (a sigma factor) to control the expression of some genes that are critical to the sporulation process.</text>
</comment>
<dbReference type="InterPro" id="IPR009057">
    <property type="entry name" value="Homeodomain-like_sf"/>
</dbReference>